<dbReference type="EMBL" id="JAUNZN010000002">
    <property type="protein sequence ID" value="KAK4827563.1"/>
    <property type="molecule type" value="Genomic_DNA"/>
</dbReference>
<dbReference type="Proteomes" id="UP001333110">
    <property type="component" value="Unassembled WGS sequence"/>
</dbReference>
<feature type="region of interest" description="Disordered" evidence="1">
    <location>
        <begin position="49"/>
        <end position="85"/>
    </location>
</feature>
<name>A0AAN7NH49_MYCAM</name>
<keyword evidence="3" id="KW-1185">Reference proteome</keyword>
<dbReference type="AlphaFoldDB" id="A0AAN7NH49"/>
<gene>
    <name evidence="2" type="ORF">QYF61_019187</name>
</gene>
<comment type="caution">
    <text evidence="2">The sequence shown here is derived from an EMBL/GenBank/DDBJ whole genome shotgun (WGS) entry which is preliminary data.</text>
</comment>
<evidence type="ECO:0000313" key="2">
    <source>
        <dbReference type="EMBL" id="KAK4827563.1"/>
    </source>
</evidence>
<evidence type="ECO:0000313" key="3">
    <source>
        <dbReference type="Proteomes" id="UP001333110"/>
    </source>
</evidence>
<reference evidence="2 3" key="1">
    <citation type="journal article" date="2023" name="J. Hered.">
        <title>Chromosome-level genome of the wood stork (Mycteria americana) provides insight into avian chromosome evolution.</title>
        <authorList>
            <person name="Flamio R. Jr."/>
            <person name="Ramstad K.M."/>
        </authorList>
    </citation>
    <scope>NUCLEOTIDE SEQUENCE [LARGE SCALE GENOMIC DNA]</scope>
    <source>
        <strain evidence="2">JAX WOST 10</strain>
    </source>
</reference>
<accession>A0AAN7NH49</accession>
<organism evidence="2 3">
    <name type="scientific">Mycteria americana</name>
    <name type="common">Wood stork</name>
    <dbReference type="NCBI Taxonomy" id="33587"/>
    <lineage>
        <taxon>Eukaryota</taxon>
        <taxon>Metazoa</taxon>
        <taxon>Chordata</taxon>
        <taxon>Craniata</taxon>
        <taxon>Vertebrata</taxon>
        <taxon>Euteleostomi</taxon>
        <taxon>Archelosauria</taxon>
        <taxon>Archosauria</taxon>
        <taxon>Dinosauria</taxon>
        <taxon>Saurischia</taxon>
        <taxon>Theropoda</taxon>
        <taxon>Coelurosauria</taxon>
        <taxon>Aves</taxon>
        <taxon>Neognathae</taxon>
        <taxon>Neoaves</taxon>
        <taxon>Aequornithes</taxon>
        <taxon>Ciconiiformes</taxon>
        <taxon>Ciconiidae</taxon>
        <taxon>Mycteria</taxon>
    </lineage>
</organism>
<protein>
    <submittedName>
        <fullName evidence="2">Uncharacterized protein</fullName>
    </submittedName>
</protein>
<sequence length="446" mass="48276">MLGRRRAVRGKGLCAVEGRFLTPSPARETCKQSRTAGLYRLGTPFPAASHPLRSSRSNPLPWAGTPSTRPGCSKPHPTWPWNTSRGGASTTSLDDLFQCLTTLIVKNLILISNLNLPTFSLKPLPLVLSPHALAPFTCWKAARRSPRSLLQAEQPQLSQPVFVGEVLQPSGHLHGPPLDLLQQLHVLLMLRPPELHAVLQMGSHKSGVEGQNHLPQPAGHASFDAAQDTVGFLGCKCTLPGHVELLINQHPHVLLLRAALNPFSAQPVFVLGIALTHVQDLALGFVELHEVHTGPPLKPVRVPLDGIPPLQHVDCTTQLGVVGKLAEGALNATVHVADKDVKQHRSQYRPLRNATRHWSPLGYRAVDRNSLSVTIQPIPYPPSGPSVKSTSLQFRDKDVVWDSVRCFAQVQSVGTSPDCHNFSNMMDSGLASPVPSGPADASHQVL</sequence>
<proteinExistence type="predicted"/>
<evidence type="ECO:0000256" key="1">
    <source>
        <dbReference type="SAM" id="MobiDB-lite"/>
    </source>
</evidence>